<dbReference type="Proteomes" id="UP000297792">
    <property type="component" value="Unassembled WGS sequence"/>
</dbReference>
<gene>
    <name evidence="1" type="ORF">EJD98_28230</name>
</gene>
<protein>
    <submittedName>
        <fullName evidence="1">Uncharacterized protein</fullName>
    </submittedName>
</protein>
<sequence length="161" mass="17592">MERAGGFVVICDSRDRAAVKRWRAGTVSVLLAVGLAAGIAAATPAYADEEPMPHRVTYTVTAEQPTTVGIYFREVDPPTWADYSHNPYEFSPRDDLTLEPGKPWIRETVLNDPMKWAMVTVTTAGLAPQPSQTLRCELAIDGIVVHRAAGPKGALCSLRNW</sequence>
<proteinExistence type="predicted"/>
<dbReference type="AlphaFoldDB" id="A0A4Z0HJH7"/>
<evidence type="ECO:0000313" key="1">
    <source>
        <dbReference type="EMBL" id="TGB36728.1"/>
    </source>
</evidence>
<dbReference type="EMBL" id="RWKA01000023">
    <property type="protein sequence ID" value="TGB36728.1"/>
    <property type="molecule type" value="Genomic_DNA"/>
</dbReference>
<dbReference type="PIRSF" id="PIRSF021591">
    <property type="entry name" value="UCP021591"/>
    <property type="match status" value="1"/>
</dbReference>
<dbReference type="InterPro" id="IPR016793">
    <property type="entry name" value="UCP021591"/>
</dbReference>
<reference evidence="1 2" key="1">
    <citation type="submission" date="2018-12" db="EMBL/GenBank/DDBJ databases">
        <title>Draft genome sequences of Mycolicibacterium peregrinum isolated from a pig with lymphadenitis and from soil on the same Japanese pig farm.</title>
        <authorList>
            <person name="Komatsu T."/>
            <person name="Ohya K."/>
            <person name="Sawai K."/>
            <person name="Odoi J.O."/>
            <person name="Otsu K."/>
            <person name="Ota A."/>
            <person name="Ito T."/>
            <person name="Kawai M."/>
            <person name="Maruyama F."/>
        </authorList>
    </citation>
    <scope>NUCLEOTIDE SEQUENCE [LARGE SCALE GENOMIC DNA]</scope>
    <source>
        <strain evidence="1 2">138</strain>
    </source>
</reference>
<name>A0A4Z0HJH7_MYCPR</name>
<dbReference type="RefSeq" id="WP_135361305.1">
    <property type="nucleotide sequence ID" value="NZ_RWJZ01000012.1"/>
</dbReference>
<keyword evidence="2" id="KW-1185">Reference proteome</keyword>
<evidence type="ECO:0000313" key="2">
    <source>
        <dbReference type="Proteomes" id="UP000297792"/>
    </source>
</evidence>
<accession>A0A4Z0HJH7</accession>
<comment type="caution">
    <text evidence="1">The sequence shown here is derived from an EMBL/GenBank/DDBJ whole genome shotgun (WGS) entry which is preliminary data.</text>
</comment>
<organism evidence="1 2">
    <name type="scientific">Mycolicibacterium peregrinum</name>
    <name type="common">Mycobacterium peregrinum</name>
    <dbReference type="NCBI Taxonomy" id="43304"/>
    <lineage>
        <taxon>Bacteria</taxon>
        <taxon>Bacillati</taxon>
        <taxon>Actinomycetota</taxon>
        <taxon>Actinomycetes</taxon>
        <taxon>Mycobacteriales</taxon>
        <taxon>Mycobacteriaceae</taxon>
        <taxon>Mycolicibacterium</taxon>
    </lineage>
</organism>